<evidence type="ECO:0000313" key="7">
    <source>
        <dbReference type="EMBL" id="AOM81643.1"/>
    </source>
</evidence>
<keyword evidence="8" id="KW-1185">Reference proteome</keyword>
<dbReference type="AlphaFoldDB" id="A0A1D7QRM0"/>
<evidence type="ECO:0000256" key="5">
    <source>
        <dbReference type="ARBA" id="ARBA00023136"/>
    </source>
</evidence>
<feature type="transmembrane region" description="Helical" evidence="6">
    <location>
        <begin position="26"/>
        <end position="44"/>
    </location>
</feature>
<dbReference type="GO" id="GO:0016787">
    <property type="term" value="F:hydrolase activity"/>
    <property type="evidence" value="ECO:0007669"/>
    <property type="project" value="TreeGrafter"/>
</dbReference>
<keyword evidence="4 6" id="KW-1133">Transmembrane helix</keyword>
<evidence type="ECO:0000256" key="3">
    <source>
        <dbReference type="ARBA" id="ARBA00022692"/>
    </source>
</evidence>
<keyword evidence="3 6" id="KW-0812">Transmembrane</keyword>
<protein>
    <recommendedName>
        <fullName evidence="9">YhhN-like protein</fullName>
    </recommendedName>
</protein>
<evidence type="ECO:0000256" key="2">
    <source>
        <dbReference type="ARBA" id="ARBA00007375"/>
    </source>
</evidence>
<evidence type="ECO:0000256" key="6">
    <source>
        <dbReference type="SAM" id="Phobius"/>
    </source>
</evidence>
<reference evidence="7 8" key="1">
    <citation type="submission" date="2015-08" db="EMBL/GenBank/DDBJ databases">
        <title>The complete genome sequence of Bacillus beveridgei MLTeJB.</title>
        <authorList>
            <person name="Hanson T.E."/>
            <person name="Mesa C."/>
            <person name="Basesman S.M."/>
            <person name="Oremland R.S."/>
        </authorList>
    </citation>
    <scope>NUCLEOTIDE SEQUENCE [LARGE SCALE GENOMIC DNA]</scope>
    <source>
        <strain evidence="7 8">MLTeJB</strain>
    </source>
</reference>
<evidence type="ECO:0008006" key="9">
    <source>
        <dbReference type="Google" id="ProtNLM"/>
    </source>
</evidence>
<dbReference type="EMBL" id="CP012502">
    <property type="protein sequence ID" value="AOM81643.1"/>
    <property type="molecule type" value="Genomic_DNA"/>
</dbReference>
<keyword evidence="5 6" id="KW-0472">Membrane</keyword>
<proteinExistence type="inferred from homology"/>
<dbReference type="Pfam" id="PF07947">
    <property type="entry name" value="YhhN"/>
    <property type="match status" value="1"/>
</dbReference>
<dbReference type="InterPro" id="IPR012506">
    <property type="entry name" value="TMEM86B-like"/>
</dbReference>
<organism evidence="7 8">
    <name type="scientific">Salisediminibacterium beveridgei</name>
    <dbReference type="NCBI Taxonomy" id="632773"/>
    <lineage>
        <taxon>Bacteria</taxon>
        <taxon>Bacillati</taxon>
        <taxon>Bacillota</taxon>
        <taxon>Bacilli</taxon>
        <taxon>Bacillales</taxon>
        <taxon>Bacillaceae</taxon>
        <taxon>Salisediminibacterium</taxon>
    </lineage>
</organism>
<comment type="subcellular location">
    <subcellularLocation>
        <location evidence="1">Membrane</location>
        <topology evidence="1">Multi-pass membrane protein</topology>
    </subcellularLocation>
</comment>
<feature type="transmembrane region" description="Helical" evidence="6">
    <location>
        <begin position="56"/>
        <end position="84"/>
    </location>
</feature>
<comment type="similarity">
    <text evidence="2">Belongs to the TMEM86 family.</text>
</comment>
<evidence type="ECO:0000256" key="1">
    <source>
        <dbReference type="ARBA" id="ARBA00004141"/>
    </source>
</evidence>
<sequence>MLPVLVVLTGLVYIFLIPEDPQLVKVLFKVIPMALIIFYAFLRLPERSFRTAFHRLMMTGIIVCILADAVIAYSFIAGLAIFLLGHVFYLAGFMLRTSGTRVKWFATVPIALYSYVLASQLLGALAGRGDTVMMGALLFYIVVISVMVLFAVLTGNLWVIMGSILFYFSDTLIAWNRFITDIEHSAVFIMSL</sequence>
<dbReference type="STRING" id="632773.BBEV_0249"/>
<dbReference type="PANTHER" id="PTHR31885:SF6">
    <property type="entry name" value="GH04784P"/>
    <property type="match status" value="1"/>
</dbReference>
<evidence type="ECO:0000256" key="4">
    <source>
        <dbReference type="ARBA" id="ARBA00022989"/>
    </source>
</evidence>
<feature type="transmembrane region" description="Helical" evidence="6">
    <location>
        <begin position="137"/>
        <end position="168"/>
    </location>
</feature>
<dbReference type="PANTHER" id="PTHR31885">
    <property type="entry name" value="GH04784P"/>
    <property type="match status" value="1"/>
</dbReference>
<gene>
    <name evidence="7" type="ORF">BBEV_0249</name>
</gene>
<dbReference type="KEGG" id="bbev:BBEV_0249"/>
<evidence type="ECO:0000313" key="8">
    <source>
        <dbReference type="Proteomes" id="UP000094463"/>
    </source>
</evidence>
<feature type="transmembrane region" description="Helical" evidence="6">
    <location>
        <begin position="104"/>
        <end position="125"/>
    </location>
</feature>
<accession>A0A1D7QRM0</accession>
<dbReference type="Proteomes" id="UP000094463">
    <property type="component" value="Chromosome"/>
</dbReference>
<dbReference type="GO" id="GO:0016020">
    <property type="term" value="C:membrane"/>
    <property type="evidence" value="ECO:0007669"/>
    <property type="project" value="UniProtKB-SubCell"/>
</dbReference>
<name>A0A1D7QRM0_9BACI</name>